<dbReference type="EMBL" id="JAODUP010000241">
    <property type="protein sequence ID" value="KAK2155388.1"/>
    <property type="molecule type" value="Genomic_DNA"/>
</dbReference>
<dbReference type="Pfam" id="PF02714">
    <property type="entry name" value="RSN1_7TM"/>
    <property type="match status" value="1"/>
</dbReference>
<dbReference type="Pfam" id="PF13967">
    <property type="entry name" value="RSN1_TM"/>
    <property type="match status" value="1"/>
</dbReference>
<sequence>MNASSPSDLNYTEQTTMNYEEVTTFTPDVHCIRKYFNNKTQTYYIYKGYSGIPENLTFAVVIWIVVMIVFILIRRYTLGRHRYSNVTLNKYLGWIPFILKLGDQQLSGKCGPDALIYLVFQRYLIVYMAIVCLLSVCIVLPVNYHGNLVMDSAAFGKTTIANVEGSSPLLWLHAVISFVYLIMALFFMKRLKKIYLTARTEQIKTRTLLLTNLPTGSNMEKAMIEYFRQQMHELKQLTIEQNNDRGERQMMWLHHCGFCSPCCARCGCRQVISDVTRRCFVFVIVWCVLSHPVKIKDRVVRNCTSCCSQKGRYADIRRCGVFYAPEPEDIYWYSLLPAAVYLTEGLIGHWTRSKEQKVITIKTYVFLLVMVLVLPSLGLTSAKALFQWLMDRRDGAKVRWSCIFLPDNGAFFVNYVITACFIGTSVRLLRVWDLLCLGFKLILARSAAEREMAWKGLTCNYFRCIWLPVFYVSLRRGRFRSILGLLYLLLKHFVDRHNIYYAFKPTRMSSEPHHRAINFVHTAVILLQCNIVVFIMLRSAGVPPPPAIFSLTVLVGALVYLLSRSIVACAKRAMSVFISIQDVEPGLTAGNQFIYLPEVLLWGSSPESLRKSVAPRAHVDDL</sequence>
<feature type="domain" description="CSC1/OSCA1-like N-terminal transmembrane" evidence="9">
    <location>
        <begin position="55"/>
        <end position="188"/>
    </location>
</feature>
<evidence type="ECO:0000313" key="10">
    <source>
        <dbReference type="EMBL" id="KAK2155388.1"/>
    </source>
</evidence>
<keyword evidence="6 7" id="KW-0472">Membrane</keyword>
<dbReference type="Proteomes" id="UP001208570">
    <property type="component" value="Unassembled WGS sequence"/>
</dbReference>
<dbReference type="GO" id="GO:0005227">
    <property type="term" value="F:calcium-activated cation channel activity"/>
    <property type="evidence" value="ECO:0007669"/>
    <property type="project" value="InterPro"/>
</dbReference>
<evidence type="ECO:0000256" key="7">
    <source>
        <dbReference type="SAM" id="Phobius"/>
    </source>
</evidence>
<organism evidence="10 11">
    <name type="scientific">Paralvinella palmiformis</name>
    <dbReference type="NCBI Taxonomy" id="53620"/>
    <lineage>
        <taxon>Eukaryota</taxon>
        <taxon>Metazoa</taxon>
        <taxon>Spiralia</taxon>
        <taxon>Lophotrochozoa</taxon>
        <taxon>Annelida</taxon>
        <taxon>Polychaeta</taxon>
        <taxon>Sedentaria</taxon>
        <taxon>Canalipalpata</taxon>
        <taxon>Terebellida</taxon>
        <taxon>Terebelliformia</taxon>
        <taxon>Alvinellidae</taxon>
        <taxon>Paralvinella</taxon>
    </lineage>
</organism>
<comment type="caution">
    <text evidence="10">The sequence shown here is derived from an EMBL/GenBank/DDBJ whole genome shotgun (WGS) entry which is preliminary data.</text>
</comment>
<dbReference type="PANTHER" id="PTHR13018:SF5">
    <property type="entry name" value="RE44586P"/>
    <property type="match status" value="1"/>
</dbReference>
<feature type="domain" description="CSC1/OSCA1-like 7TM region" evidence="8">
    <location>
        <begin position="333"/>
        <end position="529"/>
    </location>
</feature>
<evidence type="ECO:0000256" key="5">
    <source>
        <dbReference type="ARBA" id="ARBA00022989"/>
    </source>
</evidence>
<feature type="transmembrane region" description="Helical" evidence="7">
    <location>
        <begin position="410"/>
        <end position="432"/>
    </location>
</feature>
<evidence type="ECO:0000256" key="6">
    <source>
        <dbReference type="ARBA" id="ARBA00023136"/>
    </source>
</evidence>
<evidence type="ECO:0000256" key="3">
    <source>
        <dbReference type="ARBA" id="ARBA00022448"/>
    </source>
</evidence>
<comment type="similarity">
    <text evidence="2">Belongs to the CSC1 (TC 1.A.17) family.</text>
</comment>
<evidence type="ECO:0000256" key="1">
    <source>
        <dbReference type="ARBA" id="ARBA00004141"/>
    </source>
</evidence>
<dbReference type="AlphaFoldDB" id="A0AAD9JLF8"/>
<feature type="transmembrane region" description="Helical" evidence="7">
    <location>
        <begin position="543"/>
        <end position="562"/>
    </location>
</feature>
<evidence type="ECO:0000256" key="4">
    <source>
        <dbReference type="ARBA" id="ARBA00022692"/>
    </source>
</evidence>
<keyword evidence="3" id="KW-0813">Transport</keyword>
<feature type="transmembrane region" description="Helical" evidence="7">
    <location>
        <begin position="363"/>
        <end position="390"/>
    </location>
</feature>
<dbReference type="InterPro" id="IPR003864">
    <property type="entry name" value="CSC1/OSCA1-like_7TM"/>
</dbReference>
<dbReference type="GO" id="GO:0005886">
    <property type="term" value="C:plasma membrane"/>
    <property type="evidence" value="ECO:0007669"/>
    <property type="project" value="TreeGrafter"/>
</dbReference>
<evidence type="ECO:0000259" key="8">
    <source>
        <dbReference type="Pfam" id="PF02714"/>
    </source>
</evidence>
<accession>A0AAD9JLF8</accession>
<keyword evidence="4 7" id="KW-0812">Transmembrane</keyword>
<keyword evidence="11" id="KW-1185">Reference proteome</keyword>
<feature type="transmembrane region" description="Helical" evidence="7">
    <location>
        <begin position="56"/>
        <end position="73"/>
    </location>
</feature>
<feature type="transmembrane region" description="Helical" evidence="7">
    <location>
        <begin position="515"/>
        <end position="537"/>
    </location>
</feature>
<reference evidence="10" key="1">
    <citation type="journal article" date="2023" name="Mol. Biol. Evol.">
        <title>Third-Generation Sequencing Reveals the Adaptive Role of the Epigenome in Three Deep-Sea Polychaetes.</title>
        <authorList>
            <person name="Perez M."/>
            <person name="Aroh O."/>
            <person name="Sun Y."/>
            <person name="Lan Y."/>
            <person name="Juniper S.K."/>
            <person name="Young C.R."/>
            <person name="Angers B."/>
            <person name="Qian P.Y."/>
        </authorList>
    </citation>
    <scope>NUCLEOTIDE SEQUENCE</scope>
    <source>
        <strain evidence="10">P08H-3</strain>
    </source>
</reference>
<proteinExistence type="inferred from homology"/>
<evidence type="ECO:0000259" key="9">
    <source>
        <dbReference type="Pfam" id="PF13967"/>
    </source>
</evidence>
<keyword evidence="5 7" id="KW-1133">Transmembrane helix</keyword>
<dbReference type="InterPro" id="IPR045122">
    <property type="entry name" value="Csc1-like"/>
</dbReference>
<dbReference type="InterPro" id="IPR032880">
    <property type="entry name" value="CSC1/OSCA1-like_N"/>
</dbReference>
<protein>
    <submittedName>
        <fullName evidence="10">Uncharacterized protein</fullName>
    </submittedName>
</protein>
<name>A0AAD9JLF8_9ANNE</name>
<feature type="transmembrane region" description="Helical" evidence="7">
    <location>
        <begin position="124"/>
        <end position="144"/>
    </location>
</feature>
<evidence type="ECO:0000313" key="11">
    <source>
        <dbReference type="Proteomes" id="UP001208570"/>
    </source>
</evidence>
<comment type="subcellular location">
    <subcellularLocation>
        <location evidence="1">Membrane</location>
        <topology evidence="1">Multi-pass membrane protein</topology>
    </subcellularLocation>
</comment>
<evidence type="ECO:0000256" key="2">
    <source>
        <dbReference type="ARBA" id="ARBA00007779"/>
    </source>
</evidence>
<feature type="transmembrane region" description="Helical" evidence="7">
    <location>
        <begin position="169"/>
        <end position="188"/>
    </location>
</feature>
<gene>
    <name evidence="10" type="ORF">LSH36_241g01022</name>
</gene>
<dbReference type="PANTHER" id="PTHR13018">
    <property type="entry name" value="PROBABLE MEMBRANE PROTEIN DUF221-RELATED"/>
    <property type="match status" value="1"/>
</dbReference>